<dbReference type="Gene3D" id="3.60.20.10">
    <property type="entry name" value="Glutamine Phosphoribosylpyrophosphate, subunit 1, domain 1"/>
    <property type="match status" value="1"/>
</dbReference>
<reference evidence="4" key="1">
    <citation type="submission" date="2021-01" db="EMBL/GenBank/DDBJ databases">
        <authorList>
            <person name="Corre E."/>
            <person name="Pelletier E."/>
            <person name="Niang G."/>
            <person name="Scheremetjew M."/>
            <person name="Finn R."/>
            <person name="Kale V."/>
            <person name="Holt S."/>
            <person name="Cochrane G."/>
            <person name="Meng A."/>
            <person name="Brown T."/>
            <person name="Cohen L."/>
        </authorList>
    </citation>
    <scope>NUCLEOTIDE SEQUENCE</scope>
    <source>
        <strain evidence="4">CCMP1756</strain>
    </source>
</reference>
<keyword evidence="6" id="KW-1185">Reference proteome</keyword>
<sequence>MSRDSNYGARREFIVPHAPLPHADHHITIFSPAGKLYQVEYAIKCAQTTSGLTSVAVRGADSCVLVTQKKVPDRLVDATSVTNLYKVTEKLAVLMTGMSADCRTQATRLRYEAAEFKFQYGYAMPVASLAKRVGDICQVYTQKASLRALAAICIIAAVDEEKGPQIFKVDPAGHHFPYFATAAGAKESEATNFLEKKVDEFATYDADKTVQCAIAALQSVLNADFKASEIEAMLLSGDSSCHALTEEEIDGHLNVLAETDA</sequence>
<dbReference type="SUPFAM" id="SSF56235">
    <property type="entry name" value="N-terminal nucleophile aminohydrolases (Ntn hydrolases)"/>
    <property type="match status" value="1"/>
</dbReference>
<dbReference type="Proteomes" id="UP000789595">
    <property type="component" value="Unassembled WGS sequence"/>
</dbReference>
<evidence type="ECO:0000313" key="5">
    <source>
        <dbReference type="EMBL" id="CAH0371903.1"/>
    </source>
</evidence>
<dbReference type="InterPro" id="IPR000426">
    <property type="entry name" value="Proteasome_asu_N"/>
</dbReference>
<dbReference type="InterPro" id="IPR050115">
    <property type="entry name" value="Proteasome_alpha"/>
</dbReference>
<dbReference type="AlphaFoldDB" id="A0A7S4EB70"/>
<dbReference type="Pfam" id="PF00227">
    <property type="entry name" value="Proteasome"/>
    <property type="match status" value="1"/>
</dbReference>
<keyword evidence="1 2" id="KW-0647">Proteasome</keyword>
<name>A0A7S4EB70_9STRA</name>
<gene>
    <name evidence="4" type="ORF">PCAL00307_LOCUS17055</name>
    <name evidence="5" type="ORF">PECAL_3P18670</name>
</gene>
<dbReference type="InterPro" id="IPR001353">
    <property type="entry name" value="Proteasome_sua/b"/>
</dbReference>
<dbReference type="GO" id="GO:0006511">
    <property type="term" value="P:ubiquitin-dependent protein catabolic process"/>
    <property type="evidence" value="ECO:0007669"/>
    <property type="project" value="InterPro"/>
</dbReference>
<accession>A0A7S4EB70</accession>
<evidence type="ECO:0000256" key="2">
    <source>
        <dbReference type="PROSITE-ProRule" id="PRU00808"/>
    </source>
</evidence>
<comment type="similarity">
    <text evidence="2">Belongs to the peptidase T1A family.</text>
</comment>
<feature type="domain" description="Proteasome alpha-type subunits" evidence="3">
    <location>
        <begin position="23"/>
        <end position="45"/>
    </location>
</feature>
<reference evidence="5" key="2">
    <citation type="submission" date="2021-11" db="EMBL/GenBank/DDBJ databases">
        <authorList>
            <consortium name="Genoscope - CEA"/>
            <person name="William W."/>
        </authorList>
    </citation>
    <scope>NUCLEOTIDE SEQUENCE</scope>
</reference>
<dbReference type="Pfam" id="PF10584">
    <property type="entry name" value="Proteasome_A_N"/>
    <property type="match status" value="1"/>
</dbReference>
<dbReference type="InterPro" id="IPR023332">
    <property type="entry name" value="Proteasome_alpha-type"/>
</dbReference>
<dbReference type="SMART" id="SM00948">
    <property type="entry name" value="Proteasome_A_N"/>
    <property type="match status" value="1"/>
</dbReference>
<evidence type="ECO:0000313" key="6">
    <source>
        <dbReference type="Proteomes" id="UP000789595"/>
    </source>
</evidence>
<dbReference type="EMBL" id="CAKKNE010000003">
    <property type="protein sequence ID" value="CAH0371903.1"/>
    <property type="molecule type" value="Genomic_DNA"/>
</dbReference>
<dbReference type="PANTHER" id="PTHR11599">
    <property type="entry name" value="PROTEASOME SUBUNIT ALPHA/BETA"/>
    <property type="match status" value="1"/>
</dbReference>
<organism evidence="4">
    <name type="scientific">Pelagomonas calceolata</name>
    <dbReference type="NCBI Taxonomy" id="35677"/>
    <lineage>
        <taxon>Eukaryota</taxon>
        <taxon>Sar</taxon>
        <taxon>Stramenopiles</taxon>
        <taxon>Ochrophyta</taxon>
        <taxon>Pelagophyceae</taxon>
        <taxon>Pelagomonadales</taxon>
        <taxon>Pelagomonadaceae</taxon>
        <taxon>Pelagomonas</taxon>
    </lineage>
</organism>
<dbReference type="InterPro" id="IPR029055">
    <property type="entry name" value="Ntn_hydrolases_N"/>
</dbReference>
<evidence type="ECO:0000256" key="1">
    <source>
        <dbReference type="ARBA" id="ARBA00022942"/>
    </source>
</evidence>
<dbReference type="OrthoDB" id="5835702at2759"/>
<dbReference type="EMBL" id="HBIW01019838">
    <property type="protein sequence ID" value="CAE0701619.1"/>
    <property type="molecule type" value="Transcribed_RNA"/>
</dbReference>
<evidence type="ECO:0000313" key="4">
    <source>
        <dbReference type="EMBL" id="CAE0701619.1"/>
    </source>
</evidence>
<proteinExistence type="inferred from homology"/>
<dbReference type="GO" id="GO:0019773">
    <property type="term" value="C:proteasome core complex, alpha-subunit complex"/>
    <property type="evidence" value="ECO:0007669"/>
    <property type="project" value="UniProtKB-UniRule"/>
</dbReference>
<protein>
    <recommendedName>
        <fullName evidence="3">Proteasome alpha-type subunits domain-containing protein</fullName>
    </recommendedName>
</protein>
<dbReference type="PROSITE" id="PS51475">
    <property type="entry name" value="PROTEASOME_ALPHA_2"/>
    <property type="match status" value="1"/>
</dbReference>
<evidence type="ECO:0000259" key="3">
    <source>
        <dbReference type="SMART" id="SM00948"/>
    </source>
</evidence>